<keyword evidence="3" id="KW-0804">Transcription</keyword>
<evidence type="ECO:0000256" key="3">
    <source>
        <dbReference type="ARBA" id="ARBA00023163"/>
    </source>
</evidence>
<feature type="DNA-binding region" description="H-T-H motif" evidence="4">
    <location>
        <begin position="77"/>
        <end position="96"/>
    </location>
</feature>
<dbReference type="PRINTS" id="PR00455">
    <property type="entry name" value="HTHTETR"/>
</dbReference>
<reference evidence="7 8" key="1">
    <citation type="submission" date="2018-06" db="EMBL/GenBank/DDBJ databases">
        <authorList>
            <consortium name="Pathogen Informatics"/>
            <person name="Doyle S."/>
        </authorList>
    </citation>
    <scope>NUCLEOTIDE SEQUENCE [LARGE SCALE GENOMIC DNA]</scope>
    <source>
        <strain evidence="7 8">NCTC10894</strain>
    </source>
</reference>
<dbReference type="InterPro" id="IPR011075">
    <property type="entry name" value="TetR_C"/>
</dbReference>
<dbReference type="Gene3D" id="1.10.357.10">
    <property type="entry name" value="Tetracycline Repressor, domain 2"/>
    <property type="match status" value="1"/>
</dbReference>
<dbReference type="PANTHER" id="PTHR30055">
    <property type="entry name" value="HTH-TYPE TRANSCRIPTIONAL REGULATOR RUTR"/>
    <property type="match status" value="1"/>
</dbReference>
<dbReference type="InterPro" id="IPR009057">
    <property type="entry name" value="Homeodomain-like_sf"/>
</dbReference>
<comment type="caution">
    <text evidence="7">The sequence shown here is derived from an EMBL/GenBank/DDBJ whole genome shotgun (WGS) entry which is preliminary data.</text>
</comment>
<dbReference type="PROSITE" id="PS50977">
    <property type="entry name" value="HTH_TETR_2"/>
    <property type="match status" value="1"/>
</dbReference>
<dbReference type="Proteomes" id="UP000255008">
    <property type="component" value="Unassembled WGS sequence"/>
</dbReference>
<evidence type="ECO:0000256" key="4">
    <source>
        <dbReference type="PROSITE-ProRule" id="PRU00335"/>
    </source>
</evidence>
<feature type="region of interest" description="Disordered" evidence="5">
    <location>
        <begin position="258"/>
        <end position="282"/>
    </location>
</feature>
<evidence type="ECO:0000259" key="6">
    <source>
        <dbReference type="PROSITE" id="PS50977"/>
    </source>
</evidence>
<dbReference type="InterPro" id="IPR036271">
    <property type="entry name" value="Tet_transcr_reg_TetR-rel_C_sf"/>
</dbReference>
<keyword evidence="2 4" id="KW-0238">DNA-binding</keyword>
<dbReference type="GO" id="GO:0003700">
    <property type="term" value="F:DNA-binding transcription factor activity"/>
    <property type="evidence" value="ECO:0007669"/>
    <property type="project" value="TreeGrafter"/>
</dbReference>
<proteinExistence type="predicted"/>
<dbReference type="InterPro" id="IPR050109">
    <property type="entry name" value="HTH-type_TetR-like_transc_reg"/>
</dbReference>
<dbReference type="PANTHER" id="PTHR30055:SF234">
    <property type="entry name" value="HTH-TYPE TRANSCRIPTIONAL REGULATOR BETI"/>
    <property type="match status" value="1"/>
</dbReference>
<keyword evidence="1" id="KW-0805">Transcription regulation</keyword>
<dbReference type="InterPro" id="IPR001647">
    <property type="entry name" value="HTH_TetR"/>
</dbReference>
<dbReference type="AlphaFoldDB" id="A0AAJ4ZMI9"/>
<dbReference type="GO" id="GO:0000976">
    <property type="term" value="F:transcription cis-regulatory region binding"/>
    <property type="evidence" value="ECO:0007669"/>
    <property type="project" value="TreeGrafter"/>
</dbReference>
<dbReference type="FunFam" id="1.10.10.60:FF:000141">
    <property type="entry name" value="TetR family transcriptional regulator"/>
    <property type="match status" value="1"/>
</dbReference>
<evidence type="ECO:0000256" key="5">
    <source>
        <dbReference type="SAM" id="MobiDB-lite"/>
    </source>
</evidence>
<dbReference type="Gene3D" id="1.10.10.60">
    <property type="entry name" value="Homeodomain-like"/>
    <property type="match status" value="1"/>
</dbReference>
<dbReference type="SUPFAM" id="SSF46689">
    <property type="entry name" value="Homeodomain-like"/>
    <property type="match status" value="1"/>
</dbReference>
<protein>
    <submittedName>
        <fullName evidence="7">HTH-type transcriptional repressor KstR2</fullName>
    </submittedName>
</protein>
<evidence type="ECO:0000256" key="1">
    <source>
        <dbReference type="ARBA" id="ARBA00023015"/>
    </source>
</evidence>
<dbReference type="SUPFAM" id="SSF48498">
    <property type="entry name" value="Tetracyclin repressor-like, C-terminal domain"/>
    <property type="match status" value="1"/>
</dbReference>
<dbReference type="Pfam" id="PF16859">
    <property type="entry name" value="TetR_C_11"/>
    <property type="match status" value="1"/>
</dbReference>
<dbReference type="Pfam" id="PF00440">
    <property type="entry name" value="TetR_N"/>
    <property type="match status" value="1"/>
</dbReference>
<gene>
    <name evidence="7" type="primary">kstR2_2</name>
    <name evidence="7" type="ORF">NCTC10894_02523</name>
</gene>
<evidence type="ECO:0000313" key="8">
    <source>
        <dbReference type="Proteomes" id="UP000255008"/>
    </source>
</evidence>
<accession>A0AAJ4ZMI9</accession>
<organism evidence="7 8">
    <name type="scientific">Ralstonia mannitolilytica</name>
    <dbReference type="NCBI Taxonomy" id="105219"/>
    <lineage>
        <taxon>Bacteria</taxon>
        <taxon>Pseudomonadati</taxon>
        <taxon>Pseudomonadota</taxon>
        <taxon>Betaproteobacteria</taxon>
        <taxon>Burkholderiales</taxon>
        <taxon>Burkholderiaceae</taxon>
        <taxon>Ralstonia</taxon>
    </lineage>
</organism>
<name>A0AAJ4ZMI9_9RALS</name>
<sequence>MSLDPSVQRAYINDPKVSYLRVSGACRVTRPTVVAVVTDRDSESSAKRWTRRKEARPQELVAAALNLFVARGYAATRLEDVASAAGVSKGTVYLYFANKEELFKAVVQENLLPALAEGEAFIDTFEGTTEALLHEILMGWWELIGESPASGLTKLLMAESGNFPDLAQYYHEEVIARCDRLFARILERGMARGELRNVDIDLTTLTMAAPMIFLMLWKHSFGPCSHRQLDPRAFISHVVSLLLHGVLRNPAVGATVPPLPALTDQPWRNPATRGNPDEGATS</sequence>
<dbReference type="EMBL" id="UGVE01000001">
    <property type="protein sequence ID" value="SUD98143.1"/>
    <property type="molecule type" value="Genomic_DNA"/>
</dbReference>
<evidence type="ECO:0000256" key="2">
    <source>
        <dbReference type="ARBA" id="ARBA00023125"/>
    </source>
</evidence>
<evidence type="ECO:0000313" key="7">
    <source>
        <dbReference type="EMBL" id="SUD98143.1"/>
    </source>
</evidence>
<feature type="domain" description="HTH tetR-type" evidence="6">
    <location>
        <begin position="54"/>
        <end position="114"/>
    </location>
</feature>